<feature type="region of interest" description="Disordered" evidence="1">
    <location>
        <begin position="1"/>
        <end position="20"/>
    </location>
</feature>
<proteinExistence type="predicted"/>
<dbReference type="EMBL" id="CP030759">
    <property type="protein sequence ID" value="AXA37484.1"/>
    <property type="molecule type" value="Genomic_DNA"/>
</dbReference>
<reference evidence="2 3" key="1">
    <citation type="submission" date="2018-05" db="EMBL/GenBank/DDBJ databases">
        <title>A metagenomic window into the 2 km-deep terrestrial subsurface aquifer revealed taxonomically and functionally diverse microbial community comprising novel uncultured bacterial lineages.</title>
        <authorList>
            <person name="Kadnikov V.V."/>
            <person name="Mardanov A.V."/>
            <person name="Beletsky A.V."/>
            <person name="Banks D."/>
            <person name="Pimenov N.V."/>
            <person name="Frank Y.A."/>
            <person name="Karnachuk O.V."/>
            <person name="Ravin N.V."/>
        </authorList>
    </citation>
    <scope>NUCLEOTIDE SEQUENCE [LARGE SCALE GENOMIC DNA]</scope>
    <source>
        <strain evidence="2">BY</strain>
    </source>
</reference>
<evidence type="ECO:0000313" key="2">
    <source>
        <dbReference type="EMBL" id="AXA37484.1"/>
    </source>
</evidence>
<protein>
    <submittedName>
        <fullName evidence="2">Uncharacterized protein</fullName>
    </submittedName>
</protein>
<evidence type="ECO:0000313" key="3">
    <source>
        <dbReference type="Proteomes" id="UP000262583"/>
    </source>
</evidence>
<evidence type="ECO:0000256" key="1">
    <source>
        <dbReference type="SAM" id="MobiDB-lite"/>
    </source>
</evidence>
<sequence length="40" mass="4380">MESFILASSRREGADGSPLLVPLRKPKKRCPMVSYGACEV</sequence>
<accession>A0A2Z4Y8A5</accession>
<dbReference type="KEGG" id="schv:BRCON_2742"/>
<gene>
    <name evidence="2" type="ORF">BRCON_2742</name>
</gene>
<dbReference type="AlphaFoldDB" id="A0A2Z4Y8A5"/>
<organism evidence="2 3">
    <name type="scientific">Sumerlaea chitinivorans</name>
    <dbReference type="NCBI Taxonomy" id="2250252"/>
    <lineage>
        <taxon>Bacteria</taxon>
        <taxon>Candidatus Sumerlaeota</taxon>
        <taxon>Candidatus Sumerlaeia</taxon>
        <taxon>Candidatus Sumerlaeales</taxon>
        <taxon>Candidatus Sumerlaeaceae</taxon>
        <taxon>Candidatus Sumerlaea</taxon>
    </lineage>
</organism>
<dbReference type="Proteomes" id="UP000262583">
    <property type="component" value="Chromosome"/>
</dbReference>
<name>A0A2Z4Y8A5_SUMC1</name>